<dbReference type="InterPro" id="IPR036388">
    <property type="entry name" value="WH-like_DNA-bd_sf"/>
</dbReference>
<organism evidence="5 6">
    <name type="scientific">Clostridium tyrobutyricum DIVETGP</name>
    <dbReference type="NCBI Taxonomy" id="1408889"/>
    <lineage>
        <taxon>Bacteria</taxon>
        <taxon>Bacillati</taxon>
        <taxon>Bacillota</taxon>
        <taxon>Clostridia</taxon>
        <taxon>Eubacteriales</taxon>
        <taxon>Clostridiaceae</taxon>
        <taxon>Clostridium</taxon>
    </lineage>
</organism>
<dbReference type="GO" id="GO:0006355">
    <property type="term" value="P:regulation of DNA-templated transcription"/>
    <property type="evidence" value="ECO:0007669"/>
    <property type="project" value="InterPro"/>
</dbReference>
<dbReference type="SMART" id="SM00421">
    <property type="entry name" value="HTH_LUXR"/>
    <property type="match status" value="1"/>
</dbReference>
<sequence>MANVSEHDWHVINNILLEIYSLDDIKDIANEFLSLIRAIIPYSKAYFILFNENQSINQQNSSFYNVTEENINGYINYFYNIDYVSYIFNFTNPITFKDTDIIEDDLREKTEFYQGFLLPQNIPYGGGILFVKENKILGLLNLFRSKELGDITQRELSILEIIKDHLNNILFSTSLNSKATDGRKSLKSDDFKRYNLSNRENEILKLLIKGSSNNEISKILCISVSTVKKHVYNIFTKIGVNSRMQLIKFIQRDDTI</sequence>
<name>W6N6V9_CLOTY</name>
<gene>
    <name evidence="5" type="ORF">CTDIVETGP_2025</name>
</gene>
<protein>
    <submittedName>
        <fullName evidence="5">Regulatory protein, LuxR</fullName>
    </submittedName>
</protein>
<dbReference type="PROSITE" id="PS00622">
    <property type="entry name" value="HTH_LUXR_1"/>
    <property type="match status" value="1"/>
</dbReference>
<feature type="domain" description="HTH luxR-type" evidence="4">
    <location>
        <begin position="187"/>
        <end position="254"/>
    </location>
</feature>
<evidence type="ECO:0000313" key="5">
    <source>
        <dbReference type="EMBL" id="CDL91955.1"/>
    </source>
</evidence>
<keyword evidence="2" id="KW-0238">DNA-binding</keyword>
<comment type="caution">
    <text evidence="5">The sequence shown here is derived from an EMBL/GenBank/DDBJ whole genome shotgun (WGS) entry which is preliminary data.</text>
</comment>
<dbReference type="InterPro" id="IPR016032">
    <property type="entry name" value="Sig_transdc_resp-reg_C-effctor"/>
</dbReference>
<proteinExistence type="predicted"/>
<accession>W6N6V9</accession>
<dbReference type="EMBL" id="CBXI010000036">
    <property type="protein sequence ID" value="CDL91955.1"/>
    <property type="molecule type" value="Genomic_DNA"/>
</dbReference>
<keyword evidence="3" id="KW-0804">Transcription</keyword>
<dbReference type="Pfam" id="PF00196">
    <property type="entry name" value="GerE"/>
    <property type="match status" value="1"/>
</dbReference>
<evidence type="ECO:0000256" key="3">
    <source>
        <dbReference type="ARBA" id="ARBA00023163"/>
    </source>
</evidence>
<dbReference type="RefSeq" id="WP_017895287.1">
    <property type="nucleotide sequence ID" value="NZ_CBXI010000036.1"/>
</dbReference>
<dbReference type="CDD" id="cd06170">
    <property type="entry name" value="LuxR_C_like"/>
    <property type="match status" value="1"/>
</dbReference>
<evidence type="ECO:0000256" key="2">
    <source>
        <dbReference type="ARBA" id="ARBA00023125"/>
    </source>
</evidence>
<dbReference type="PANTHER" id="PTHR44688">
    <property type="entry name" value="DNA-BINDING TRANSCRIPTIONAL ACTIVATOR DEVR_DOSR"/>
    <property type="match status" value="1"/>
</dbReference>
<dbReference type="PANTHER" id="PTHR44688:SF16">
    <property type="entry name" value="DNA-BINDING TRANSCRIPTIONAL ACTIVATOR DEVR_DOSR"/>
    <property type="match status" value="1"/>
</dbReference>
<dbReference type="GO" id="GO:0003677">
    <property type="term" value="F:DNA binding"/>
    <property type="evidence" value="ECO:0007669"/>
    <property type="project" value="UniProtKB-KW"/>
</dbReference>
<dbReference type="SUPFAM" id="SSF46894">
    <property type="entry name" value="C-terminal effector domain of the bipartite response regulators"/>
    <property type="match status" value="1"/>
</dbReference>
<dbReference type="Proteomes" id="UP000019482">
    <property type="component" value="Unassembled WGS sequence"/>
</dbReference>
<dbReference type="PROSITE" id="PS50043">
    <property type="entry name" value="HTH_LUXR_2"/>
    <property type="match status" value="1"/>
</dbReference>
<keyword evidence="6" id="KW-1185">Reference proteome</keyword>
<dbReference type="InterPro" id="IPR000792">
    <property type="entry name" value="Tscrpt_reg_LuxR_C"/>
</dbReference>
<keyword evidence="1" id="KW-0805">Transcription regulation</keyword>
<dbReference type="PRINTS" id="PR00038">
    <property type="entry name" value="HTHLUXR"/>
</dbReference>
<dbReference type="AlphaFoldDB" id="W6N6V9"/>
<reference evidence="5 6" key="1">
    <citation type="journal article" date="2015" name="Genome Announc.">
        <title>Draft Genome Sequence of Clostridium tyrobutyricum Strain DIVETGP, Isolated from Cow's Milk for Grana Padano Production.</title>
        <authorList>
            <person name="Soggiu A."/>
            <person name="Piras C."/>
            <person name="Gaiarsa S."/>
            <person name="Sassera D."/>
            <person name="Roncada P."/>
            <person name="Bendixen E."/>
            <person name="Brasca M."/>
            <person name="Bonizzi L."/>
        </authorList>
    </citation>
    <scope>NUCLEOTIDE SEQUENCE [LARGE SCALE GENOMIC DNA]</scope>
    <source>
        <strain evidence="5 6">DIVETGP</strain>
    </source>
</reference>
<dbReference type="Gene3D" id="1.10.10.10">
    <property type="entry name" value="Winged helix-like DNA-binding domain superfamily/Winged helix DNA-binding domain"/>
    <property type="match status" value="1"/>
</dbReference>
<evidence type="ECO:0000259" key="4">
    <source>
        <dbReference type="PROSITE" id="PS50043"/>
    </source>
</evidence>
<dbReference type="GeneID" id="29418817"/>
<evidence type="ECO:0000313" key="6">
    <source>
        <dbReference type="Proteomes" id="UP000019482"/>
    </source>
</evidence>
<dbReference type="OrthoDB" id="1662986at2"/>
<evidence type="ECO:0000256" key="1">
    <source>
        <dbReference type="ARBA" id="ARBA00023015"/>
    </source>
</evidence>